<evidence type="ECO:0000313" key="3">
    <source>
        <dbReference type="Proteomes" id="UP000515804"/>
    </source>
</evidence>
<evidence type="ECO:0000313" key="2">
    <source>
        <dbReference type="EMBL" id="QNN69389.1"/>
    </source>
</evidence>
<gene>
    <name evidence="2" type="ORF">H9L16_11990</name>
</gene>
<keyword evidence="3" id="KW-1185">Reference proteome</keyword>
<dbReference type="AlphaFoldDB" id="A0A7G9SNG4"/>
<feature type="chain" id="PRO_5028978402" evidence="1">
    <location>
        <begin position="22"/>
        <end position="133"/>
    </location>
</feature>
<reference evidence="2 3" key="1">
    <citation type="submission" date="2020-08" db="EMBL/GenBank/DDBJ databases">
        <title>Genome sequence of Thermomonas carbonis KCTC 42013T.</title>
        <authorList>
            <person name="Hyun D.-W."/>
            <person name="Bae J.-W."/>
        </authorList>
    </citation>
    <scope>NUCLEOTIDE SEQUENCE [LARGE SCALE GENOMIC DNA]</scope>
    <source>
        <strain evidence="2 3">KCTC 42013</strain>
    </source>
</reference>
<sequence length="133" mass="14986">MRLILCFITAYFVGAFNLACASGMGAAEWKYLQFETIDGEMISVRIVDSSSVAINMKTRECAAYFPKVPVGEGLYLWKVEYLFDRDARGLFHLLNIPSITAEPGKQIHKSNAIYIRDCKIERIESTIEDVLPA</sequence>
<proteinExistence type="predicted"/>
<organism evidence="2 3">
    <name type="scientific">Thermomonas carbonis</name>
    <dbReference type="NCBI Taxonomy" id="1463158"/>
    <lineage>
        <taxon>Bacteria</taxon>
        <taxon>Pseudomonadati</taxon>
        <taxon>Pseudomonadota</taxon>
        <taxon>Gammaproteobacteria</taxon>
        <taxon>Lysobacterales</taxon>
        <taxon>Lysobacteraceae</taxon>
        <taxon>Thermomonas</taxon>
    </lineage>
</organism>
<evidence type="ECO:0000256" key="1">
    <source>
        <dbReference type="SAM" id="SignalP"/>
    </source>
</evidence>
<dbReference type="Proteomes" id="UP000515804">
    <property type="component" value="Chromosome"/>
</dbReference>
<name>A0A7G9SNG4_9GAMM</name>
<feature type="signal peptide" evidence="1">
    <location>
        <begin position="1"/>
        <end position="21"/>
    </location>
</feature>
<dbReference type="KEGG" id="tcn:H9L16_11990"/>
<keyword evidence="1" id="KW-0732">Signal</keyword>
<dbReference type="EMBL" id="CP060719">
    <property type="protein sequence ID" value="QNN69389.1"/>
    <property type="molecule type" value="Genomic_DNA"/>
</dbReference>
<protein>
    <submittedName>
        <fullName evidence="2">Uncharacterized protein</fullName>
    </submittedName>
</protein>
<accession>A0A7G9SNG4</accession>
<dbReference type="RefSeq" id="WP_187551910.1">
    <property type="nucleotide sequence ID" value="NZ_BMZL01000010.1"/>
</dbReference>